<sequence>MSTTKNTTPVAAKAPVHPQRGRRYAIEELVSLAEAGDAWAMAKVDEWEQHFANEYAGDLSEACPDQGCEHFGEAVNILHGEDGSVLEVDHGAWAHYPALAKAS</sequence>
<name>A0ABQ5MZY7_9MICC</name>
<gene>
    <name evidence="1" type="ORF">AHIS1636_39780</name>
</gene>
<protein>
    <submittedName>
        <fullName evidence="1">Uncharacterized protein</fullName>
    </submittedName>
</protein>
<organism evidence="1 2">
    <name type="scientific">Arthrobacter mangrovi</name>
    <dbReference type="NCBI Taxonomy" id="2966350"/>
    <lineage>
        <taxon>Bacteria</taxon>
        <taxon>Bacillati</taxon>
        <taxon>Actinomycetota</taxon>
        <taxon>Actinomycetes</taxon>
        <taxon>Micrococcales</taxon>
        <taxon>Micrococcaceae</taxon>
        <taxon>Arthrobacter</taxon>
    </lineage>
</organism>
<accession>A0ABQ5MZY7</accession>
<proteinExistence type="predicted"/>
<evidence type="ECO:0000313" key="1">
    <source>
        <dbReference type="EMBL" id="GLB69532.1"/>
    </source>
</evidence>
<reference evidence="1 2" key="1">
    <citation type="journal article" date="2023" name="Int. J. Syst. Evol. Microbiol.">
        <title>Arthrobacter mangrovi sp. nov., an actinobacterium isolated from the rhizosphere of a mangrove.</title>
        <authorList>
            <person name="Hamada M."/>
            <person name="Saitou S."/>
            <person name="Enomoto N."/>
            <person name="Nanri K."/>
            <person name="Hidaka K."/>
            <person name="Miura T."/>
            <person name="Tamura T."/>
        </authorList>
    </citation>
    <scope>NUCLEOTIDE SEQUENCE [LARGE SCALE GENOMIC DNA]</scope>
    <source>
        <strain evidence="1 2">NBRC 112813</strain>
    </source>
</reference>
<dbReference type="Proteomes" id="UP001209654">
    <property type="component" value="Unassembled WGS sequence"/>
</dbReference>
<dbReference type="RefSeq" id="WP_264797632.1">
    <property type="nucleotide sequence ID" value="NZ_BRVS01000041.1"/>
</dbReference>
<comment type="caution">
    <text evidence="1">The sequence shown here is derived from an EMBL/GenBank/DDBJ whole genome shotgun (WGS) entry which is preliminary data.</text>
</comment>
<dbReference type="EMBL" id="BRVS01000041">
    <property type="protein sequence ID" value="GLB69532.1"/>
    <property type="molecule type" value="Genomic_DNA"/>
</dbReference>
<keyword evidence="2" id="KW-1185">Reference proteome</keyword>
<evidence type="ECO:0000313" key="2">
    <source>
        <dbReference type="Proteomes" id="UP001209654"/>
    </source>
</evidence>